<sequence length="163" mass="19137">MKSIYLVLFSTWIISCSAPINKEEQEFTQGEKAVVLLLSKKITQKLKVWKPSSEDLEIVKEVLANAVIDGEFDFLKEPKLESIFNYYYRQYIPFIDEDGDRMIEVNAFCDSIYKEELKRNPDREPLNWKEHYVMFLDGGSCFWNIIINIDKKTYANMQVNGQA</sequence>
<dbReference type="AlphaFoldDB" id="A0A1I7I7K5"/>
<gene>
    <name evidence="1" type="ORF">SAMN05216480_11388</name>
</gene>
<proteinExistence type="predicted"/>
<protein>
    <recommendedName>
        <fullName evidence="3">Lipoprotein</fullName>
    </recommendedName>
</protein>
<dbReference type="EMBL" id="FPBK01000013">
    <property type="protein sequence ID" value="SFU68953.1"/>
    <property type="molecule type" value="Genomic_DNA"/>
</dbReference>
<evidence type="ECO:0008006" key="3">
    <source>
        <dbReference type="Google" id="ProtNLM"/>
    </source>
</evidence>
<name>A0A1I7I7K5_9FLAO</name>
<dbReference type="RefSeq" id="WP_093026014.1">
    <property type="nucleotide sequence ID" value="NZ_FPBK01000013.1"/>
</dbReference>
<accession>A0A1I7I7K5</accession>
<dbReference type="PROSITE" id="PS51257">
    <property type="entry name" value="PROKAR_LIPOPROTEIN"/>
    <property type="match status" value="1"/>
</dbReference>
<dbReference type="OrthoDB" id="4301792at2"/>
<evidence type="ECO:0000313" key="1">
    <source>
        <dbReference type="EMBL" id="SFU68953.1"/>
    </source>
</evidence>
<reference evidence="1 2" key="1">
    <citation type="submission" date="2016-10" db="EMBL/GenBank/DDBJ databases">
        <authorList>
            <person name="de Groot N.N."/>
        </authorList>
    </citation>
    <scope>NUCLEOTIDE SEQUENCE [LARGE SCALE GENOMIC DNA]</scope>
    <source>
        <strain evidence="1 2">CGMCC 1.12333</strain>
    </source>
</reference>
<organism evidence="1 2">
    <name type="scientific">Pustulibacterium marinum</name>
    <dbReference type="NCBI Taxonomy" id="1224947"/>
    <lineage>
        <taxon>Bacteria</taxon>
        <taxon>Pseudomonadati</taxon>
        <taxon>Bacteroidota</taxon>
        <taxon>Flavobacteriia</taxon>
        <taxon>Flavobacteriales</taxon>
        <taxon>Flavobacteriaceae</taxon>
        <taxon>Pustulibacterium</taxon>
    </lineage>
</organism>
<dbReference type="STRING" id="1224947.SAMN05216480_11388"/>
<dbReference type="Proteomes" id="UP000199138">
    <property type="component" value="Unassembled WGS sequence"/>
</dbReference>
<evidence type="ECO:0000313" key="2">
    <source>
        <dbReference type="Proteomes" id="UP000199138"/>
    </source>
</evidence>
<keyword evidence="2" id="KW-1185">Reference proteome</keyword>